<keyword evidence="3" id="KW-0479">Metal-binding</keyword>
<dbReference type="InterPro" id="IPR001128">
    <property type="entry name" value="Cyt_P450"/>
</dbReference>
<evidence type="ECO:0000256" key="2">
    <source>
        <dbReference type="ARBA" id="ARBA00010617"/>
    </source>
</evidence>
<keyword evidence="3" id="KW-0503">Monooxygenase</keyword>
<dbReference type="InterPro" id="IPR036396">
    <property type="entry name" value="Cyt_P450_sf"/>
</dbReference>
<comment type="cofactor">
    <cofactor evidence="1">
        <name>heme</name>
        <dbReference type="ChEBI" id="CHEBI:30413"/>
    </cofactor>
</comment>
<dbReference type="SUPFAM" id="SSF48264">
    <property type="entry name" value="Cytochrome P450"/>
    <property type="match status" value="1"/>
</dbReference>
<evidence type="ECO:0000256" key="3">
    <source>
        <dbReference type="RuleBase" id="RU000461"/>
    </source>
</evidence>
<sequence>MVVRESDYRVNSPPITSDPPDHRPMRMVLIPPFTPQAVARLEAKARAVCNELIDRFVANGMCDGAVDYAQTIPVLINSQMLGIPAQHGDQFREWITMALQTGVTDEAALRQAEEAIAAYFEVQIKPRRENPGEDLVGFLIAARSPDGEPFSDRQVLGALRLLLVAGIDTTWSAIGSSLWHLATHEQDRARLVAEPESIPTAVEELLRAYAPVTMAREIAKTADIGGCQLREGQMVLLSFPAANRDPGKFPDADKVVIDRKHNPHAAFGLGIHRCIGSNLARMEMVVALQEWLKRIPVFSLDISKPTTWSQGTVRGPRNLPIRIG</sequence>
<dbReference type="GO" id="GO:0004497">
    <property type="term" value="F:monooxygenase activity"/>
    <property type="evidence" value="ECO:0007669"/>
    <property type="project" value="UniProtKB-KW"/>
</dbReference>
<dbReference type="Pfam" id="PF00067">
    <property type="entry name" value="p450"/>
    <property type="match status" value="1"/>
</dbReference>
<dbReference type="PRINTS" id="PR00359">
    <property type="entry name" value="BP450"/>
</dbReference>
<comment type="similarity">
    <text evidence="2 3">Belongs to the cytochrome P450 family.</text>
</comment>
<dbReference type="InterPro" id="IPR017972">
    <property type="entry name" value="Cyt_P450_CS"/>
</dbReference>
<accession>A0A0R3N2Z9</accession>
<keyword evidence="3" id="KW-0349">Heme</keyword>
<dbReference type="EMBL" id="LLYA01000153">
    <property type="protein sequence ID" value="KRR24607.1"/>
    <property type="molecule type" value="Genomic_DNA"/>
</dbReference>
<keyword evidence="6" id="KW-1185">Reference proteome</keyword>
<reference evidence="5 6" key="1">
    <citation type="submission" date="2014-03" db="EMBL/GenBank/DDBJ databases">
        <title>Bradyrhizobium valentinum sp. nov., isolated from effective nodules of Lupinus mariae-josephae, a lupine endemic of basic-lime soils in Eastern Spain.</title>
        <authorList>
            <person name="Duran D."/>
            <person name="Rey L."/>
            <person name="Navarro A."/>
            <person name="Busquets A."/>
            <person name="Imperial J."/>
            <person name="Ruiz-Argueso T."/>
        </authorList>
    </citation>
    <scope>NUCLEOTIDE SEQUENCE [LARGE SCALE GENOMIC DNA]</scope>
    <source>
        <strain evidence="5 6">Ro19</strain>
    </source>
</reference>
<evidence type="ECO:0000313" key="5">
    <source>
        <dbReference type="EMBL" id="KRR24607.1"/>
    </source>
</evidence>
<keyword evidence="3" id="KW-0408">Iron</keyword>
<protein>
    <submittedName>
        <fullName evidence="5">Cytochrome</fullName>
    </submittedName>
</protein>
<organism evidence="5 6">
    <name type="scientific">Bradyrhizobium retamae</name>
    <dbReference type="NCBI Taxonomy" id="1300035"/>
    <lineage>
        <taxon>Bacteria</taxon>
        <taxon>Pseudomonadati</taxon>
        <taxon>Pseudomonadota</taxon>
        <taxon>Alphaproteobacteria</taxon>
        <taxon>Hyphomicrobiales</taxon>
        <taxon>Nitrobacteraceae</taxon>
        <taxon>Bradyrhizobium</taxon>
    </lineage>
</organism>
<dbReference type="PROSITE" id="PS00086">
    <property type="entry name" value="CYTOCHROME_P450"/>
    <property type="match status" value="1"/>
</dbReference>
<comment type="caution">
    <text evidence="5">The sequence shown here is derived from an EMBL/GenBank/DDBJ whole genome shotgun (WGS) entry which is preliminary data.</text>
</comment>
<dbReference type="GO" id="GO:0020037">
    <property type="term" value="F:heme binding"/>
    <property type="evidence" value="ECO:0007669"/>
    <property type="project" value="InterPro"/>
</dbReference>
<dbReference type="GO" id="GO:0005506">
    <property type="term" value="F:iron ion binding"/>
    <property type="evidence" value="ECO:0007669"/>
    <property type="project" value="InterPro"/>
</dbReference>
<feature type="region of interest" description="Disordered" evidence="4">
    <location>
        <begin position="1"/>
        <end position="24"/>
    </location>
</feature>
<gene>
    <name evidence="5" type="ORF">CQ13_24650</name>
</gene>
<dbReference type="Gene3D" id="1.10.630.10">
    <property type="entry name" value="Cytochrome P450"/>
    <property type="match status" value="1"/>
</dbReference>
<dbReference type="PANTHER" id="PTHR46696">
    <property type="entry name" value="P450, PUTATIVE (EUROFUNG)-RELATED"/>
    <property type="match status" value="1"/>
</dbReference>
<proteinExistence type="inferred from homology"/>
<evidence type="ECO:0000256" key="4">
    <source>
        <dbReference type="SAM" id="MobiDB-lite"/>
    </source>
</evidence>
<dbReference type="InterPro" id="IPR002397">
    <property type="entry name" value="Cyt_P450_B"/>
</dbReference>
<dbReference type="PANTHER" id="PTHR46696:SF6">
    <property type="entry name" value="P450, PUTATIVE (EUROFUNG)-RELATED"/>
    <property type="match status" value="1"/>
</dbReference>
<evidence type="ECO:0000313" key="6">
    <source>
        <dbReference type="Proteomes" id="UP000052023"/>
    </source>
</evidence>
<dbReference type="AlphaFoldDB" id="A0A0R3N2Z9"/>
<dbReference type="PRINTS" id="PR00385">
    <property type="entry name" value="P450"/>
</dbReference>
<dbReference type="Proteomes" id="UP000052023">
    <property type="component" value="Unassembled WGS sequence"/>
</dbReference>
<keyword evidence="3" id="KW-0560">Oxidoreductase</keyword>
<evidence type="ECO:0000256" key="1">
    <source>
        <dbReference type="ARBA" id="ARBA00001971"/>
    </source>
</evidence>
<name>A0A0R3N2Z9_9BRAD</name>
<dbReference type="GO" id="GO:0016705">
    <property type="term" value="F:oxidoreductase activity, acting on paired donors, with incorporation or reduction of molecular oxygen"/>
    <property type="evidence" value="ECO:0007669"/>
    <property type="project" value="InterPro"/>
</dbReference>